<name>A0A9N9HHV1_9GLOM</name>
<evidence type="ECO:0000313" key="1">
    <source>
        <dbReference type="EMBL" id="CAG8689078.1"/>
    </source>
</evidence>
<dbReference type="EMBL" id="CAJVPS010016189">
    <property type="protein sequence ID" value="CAG8689078.1"/>
    <property type="molecule type" value="Genomic_DNA"/>
</dbReference>
<gene>
    <name evidence="1" type="ORF">ALEPTO_LOCUS11144</name>
</gene>
<evidence type="ECO:0000313" key="2">
    <source>
        <dbReference type="Proteomes" id="UP000789508"/>
    </source>
</evidence>
<organism evidence="1 2">
    <name type="scientific">Ambispora leptoticha</name>
    <dbReference type="NCBI Taxonomy" id="144679"/>
    <lineage>
        <taxon>Eukaryota</taxon>
        <taxon>Fungi</taxon>
        <taxon>Fungi incertae sedis</taxon>
        <taxon>Mucoromycota</taxon>
        <taxon>Glomeromycotina</taxon>
        <taxon>Glomeromycetes</taxon>
        <taxon>Archaeosporales</taxon>
        <taxon>Ambisporaceae</taxon>
        <taxon>Ambispora</taxon>
    </lineage>
</organism>
<dbReference type="AlphaFoldDB" id="A0A9N9HHV1"/>
<accession>A0A9N9HHV1</accession>
<protein>
    <submittedName>
        <fullName evidence="1">2733_t:CDS:1</fullName>
    </submittedName>
</protein>
<keyword evidence="2" id="KW-1185">Reference proteome</keyword>
<feature type="non-terminal residue" evidence="1">
    <location>
        <position position="205"/>
    </location>
</feature>
<proteinExistence type="predicted"/>
<comment type="caution">
    <text evidence="1">The sequence shown here is derived from an EMBL/GenBank/DDBJ whole genome shotgun (WGS) entry which is preliminary data.</text>
</comment>
<dbReference type="Proteomes" id="UP000789508">
    <property type="component" value="Unassembled WGS sequence"/>
</dbReference>
<reference evidence="1" key="1">
    <citation type="submission" date="2021-06" db="EMBL/GenBank/DDBJ databases">
        <authorList>
            <person name="Kallberg Y."/>
            <person name="Tangrot J."/>
            <person name="Rosling A."/>
        </authorList>
    </citation>
    <scope>NUCLEOTIDE SEQUENCE</scope>
    <source>
        <strain evidence="1">FL130A</strain>
    </source>
</reference>
<sequence>MGCRLSSPNQQCCYLKDSAQNLIYIQVDKKKYIHANIKDLNTTPIQPCSNTTKQLQKHTFTTYKDQISKNLMEATPNLQQKLWKIYRSLHGKKALNVNINIQSNSTNSTHNPTACWTIIDTPLDLQISNLTWPSKRKALLTALLTLITAVPYACILNISTDEKQLAYDFINIVQTPTYLANQLLSTTFGIYKATIKAAIMRKDLT</sequence>